<evidence type="ECO:0008006" key="2">
    <source>
        <dbReference type="Google" id="ProtNLM"/>
    </source>
</evidence>
<comment type="caution">
    <text evidence="1">The sequence shown here is derived from an EMBL/GenBank/DDBJ whole genome shotgun (WGS) entry which is preliminary data.</text>
</comment>
<organism evidence="1">
    <name type="scientific">bioreactor metagenome</name>
    <dbReference type="NCBI Taxonomy" id="1076179"/>
    <lineage>
        <taxon>unclassified sequences</taxon>
        <taxon>metagenomes</taxon>
        <taxon>ecological metagenomes</taxon>
    </lineage>
</organism>
<dbReference type="EMBL" id="VSSQ01019764">
    <property type="protein sequence ID" value="MPM64084.1"/>
    <property type="molecule type" value="Genomic_DNA"/>
</dbReference>
<proteinExistence type="predicted"/>
<dbReference type="InterPro" id="IPR021530">
    <property type="entry name" value="AllH-like"/>
</dbReference>
<dbReference type="Pfam" id="PF11392">
    <property type="entry name" value="AllH"/>
    <property type="match status" value="1"/>
</dbReference>
<dbReference type="AlphaFoldDB" id="A0A645BQH3"/>
<name>A0A645BQH3_9ZZZZ</name>
<sequence>MGNDVAAIQSASRIAGCGMGLTPSSDDLLSGYLLTLRLLFRWQGRVSAWDTIPRIAQAAAKQTNRISATFLLHSGEGLANAAVYILLRAAGKPGETLTADRAIARILEIGSTSGADMLTGIALALRQHNGGTNSDQV</sequence>
<protein>
    <recommendedName>
        <fullName evidence="2">DUF2877 domain-containing protein</fullName>
    </recommendedName>
</protein>
<gene>
    <name evidence="1" type="ORF">SDC9_110970</name>
</gene>
<evidence type="ECO:0000313" key="1">
    <source>
        <dbReference type="EMBL" id="MPM64084.1"/>
    </source>
</evidence>
<accession>A0A645BQH3</accession>
<reference evidence="1" key="1">
    <citation type="submission" date="2019-08" db="EMBL/GenBank/DDBJ databases">
        <authorList>
            <person name="Kucharzyk K."/>
            <person name="Murdoch R.W."/>
            <person name="Higgins S."/>
            <person name="Loffler F."/>
        </authorList>
    </citation>
    <scope>NUCLEOTIDE SEQUENCE</scope>
</reference>